<dbReference type="InterPro" id="IPR004099">
    <property type="entry name" value="Pyr_nucl-diS_OxRdtase_dimer"/>
</dbReference>
<dbReference type="PIRSF" id="PIRSF000350">
    <property type="entry name" value="Mercury_reductase_MerA"/>
    <property type="match status" value="1"/>
</dbReference>
<dbReference type="Pfam" id="PF07992">
    <property type="entry name" value="Pyr_redox_2"/>
    <property type="match status" value="1"/>
</dbReference>
<dbReference type="STRING" id="310780.SAMN05216267_106214"/>
<comment type="similarity">
    <text evidence="1">Belongs to the class-I pyridine nucleotide-disulfide oxidoreductase family.</text>
</comment>
<protein>
    <submittedName>
        <fullName evidence="9">Dihydrolipoamide dehydrogenase</fullName>
    </submittedName>
</protein>
<dbReference type="InterPro" id="IPR050151">
    <property type="entry name" value="Class-I_Pyr_Nuc-Dis_Oxidored"/>
</dbReference>
<dbReference type="Proteomes" id="UP000181951">
    <property type="component" value="Unassembled WGS sequence"/>
</dbReference>
<dbReference type="PRINTS" id="PR00411">
    <property type="entry name" value="PNDRDTASEI"/>
</dbReference>
<feature type="binding site" evidence="5">
    <location>
        <begin position="185"/>
        <end position="192"/>
    </location>
    <ligand>
        <name>NAD(+)</name>
        <dbReference type="ChEBI" id="CHEBI:57540"/>
    </ligand>
</feature>
<evidence type="ECO:0000256" key="5">
    <source>
        <dbReference type="PIRSR" id="PIRSR000350-3"/>
    </source>
</evidence>
<dbReference type="Gene3D" id="3.30.390.30">
    <property type="match status" value="1"/>
</dbReference>
<reference evidence="9 10" key="1">
    <citation type="submission" date="2016-10" db="EMBL/GenBank/DDBJ databases">
        <authorList>
            <person name="de Groot N.N."/>
        </authorList>
    </citation>
    <scope>NUCLEOTIDE SEQUENCE [LARGE SCALE GENOMIC DNA]</scope>
    <source>
        <strain evidence="9 10">CGMCC 4.2026</strain>
    </source>
</reference>
<dbReference type="Pfam" id="PF02852">
    <property type="entry name" value="Pyr_redox_dim"/>
    <property type="match status" value="1"/>
</dbReference>
<comment type="cofactor">
    <cofactor evidence="5">
        <name>FAD</name>
        <dbReference type="ChEBI" id="CHEBI:57692"/>
    </cofactor>
    <text evidence="5">Binds 1 FAD per subunit.</text>
</comment>
<keyword evidence="3 5" id="KW-0274">FAD</keyword>
<evidence type="ECO:0000256" key="3">
    <source>
        <dbReference type="ARBA" id="ARBA00022827"/>
    </source>
</evidence>
<dbReference type="GO" id="GO:0004148">
    <property type="term" value="F:dihydrolipoyl dehydrogenase (NADH) activity"/>
    <property type="evidence" value="ECO:0007669"/>
    <property type="project" value="TreeGrafter"/>
</dbReference>
<feature type="binding site" evidence="5">
    <location>
        <position position="315"/>
    </location>
    <ligand>
        <name>FAD</name>
        <dbReference type="ChEBI" id="CHEBI:57692"/>
    </ligand>
</feature>
<evidence type="ECO:0000256" key="2">
    <source>
        <dbReference type="ARBA" id="ARBA00022630"/>
    </source>
</evidence>
<keyword evidence="10" id="KW-1185">Reference proteome</keyword>
<feature type="binding site" evidence="5">
    <location>
        <position position="273"/>
    </location>
    <ligand>
        <name>NAD(+)</name>
        <dbReference type="ChEBI" id="CHEBI:57540"/>
    </ligand>
</feature>
<dbReference type="EMBL" id="FODD01000062">
    <property type="protein sequence ID" value="SEO96811.1"/>
    <property type="molecule type" value="Genomic_DNA"/>
</dbReference>
<feature type="binding site" evidence="5">
    <location>
        <begin position="148"/>
        <end position="150"/>
    </location>
    <ligand>
        <name>FAD</name>
        <dbReference type="ChEBI" id="CHEBI:57692"/>
    </ligand>
</feature>
<accession>A0A1H8U0W6</accession>
<evidence type="ECO:0000256" key="6">
    <source>
        <dbReference type="PIRSR" id="PIRSR000350-4"/>
    </source>
</evidence>
<name>A0A1H8U0W6_9ACTN</name>
<feature type="binding site" evidence="5">
    <location>
        <position position="118"/>
    </location>
    <ligand>
        <name>FAD</name>
        <dbReference type="ChEBI" id="CHEBI:57692"/>
    </ligand>
</feature>
<sequence length="479" mass="50349">MTTETIRTCDVVVIGAGPVGENVADRTAAAGLSTVIVESELAGGECSYWACDPSKALLRPVLLHADAARVPGLGPAAEGPLDVKAVLAHRDRMASGWNDEGQAEWIASAGIELLRGHGRLTGVREVAVTTPGGEVVRLRARHAVAVCTGSAAALPDLPGLAALRPWTSREATSAQEVPLRLVVVGGGVVGVEMATAWQGLGSQVTLLARGERLLPRMEPFASDLVAEGLREAGVDVRLGTYATAAWRTAHGEVRAITSDGAELTADEILFATGRVPRSADVGLETVDLTPGDWLGVDDSLTVTAVPGDWLYAAGDVNGRALYTHQGKYQARIAGSVIAARARGEAPDTRRWSPHRATADTVAVPGVVFTAPEVASVGLTAHEAERAGRDVQVVDYDMGQVAGALQYRPDYRGRARILIDRERRTVVGATFAGPGVAELLHAATLAITGEIPVERLWHAVPAFPTISEVWLRLLETGCRS</sequence>
<evidence type="ECO:0000256" key="1">
    <source>
        <dbReference type="ARBA" id="ARBA00007532"/>
    </source>
</evidence>
<gene>
    <name evidence="9" type="ORF">SAMN05216267_106214</name>
</gene>
<dbReference type="RefSeq" id="WP_075018265.1">
    <property type="nucleotide sequence ID" value="NZ_FODD01000062.1"/>
</dbReference>
<keyword evidence="2" id="KW-0285">Flavoprotein</keyword>
<dbReference type="AlphaFoldDB" id="A0A1H8U0W6"/>
<evidence type="ECO:0000256" key="4">
    <source>
        <dbReference type="ARBA" id="ARBA00023027"/>
    </source>
</evidence>
<dbReference type="InterPro" id="IPR001100">
    <property type="entry name" value="Pyr_nuc-diS_OxRdtase"/>
</dbReference>
<organism evidence="9 10">
    <name type="scientific">Actinacidiphila rubida</name>
    <dbReference type="NCBI Taxonomy" id="310780"/>
    <lineage>
        <taxon>Bacteria</taxon>
        <taxon>Bacillati</taxon>
        <taxon>Actinomycetota</taxon>
        <taxon>Actinomycetes</taxon>
        <taxon>Kitasatosporales</taxon>
        <taxon>Streptomycetaceae</taxon>
        <taxon>Actinacidiphila</taxon>
    </lineage>
</organism>
<keyword evidence="4 5" id="KW-0520">NAD</keyword>
<evidence type="ECO:0000259" key="7">
    <source>
        <dbReference type="Pfam" id="PF02852"/>
    </source>
</evidence>
<evidence type="ECO:0000259" key="8">
    <source>
        <dbReference type="Pfam" id="PF07992"/>
    </source>
</evidence>
<dbReference type="InterPro" id="IPR036188">
    <property type="entry name" value="FAD/NAD-bd_sf"/>
</dbReference>
<dbReference type="GO" id="GO:0050660">
    <property type="term" value="F:flavin adenine dinucleotide binding"/>
    <property type="evidence" value="ECO:0007669"/>
    <property type="project" value="TreeGrafter"/>
</dbReference>
<feature type="binding site" evidence="5">
    <location>
        <position position="55"/>
    </location>
    <ligand>
        <name>FAD</name>
        <dbReference type="ChEBI" id="CHEBI:57692"/>
    </ligand>
</feature>
<dbReference type="PANTHER" id="PTHR22912">
    <property type="entry name" value="DISULFIDE OXIDOREDUCTASE"/>
    <property type="match status" value="1"/>
</dbReference>
<dbReference type="SUPFAM" id="SSF55424">
    <property type="entry name" value="FAD/NAD-linked reductases, dimerisation (C-terminal) domain"/>
    <property type="match status" value="1"/>
</dbReference>
<dbReference type="Gene3D" id="3.50.50.60">
    <property type="entry name" value="FAD/NAD(P)-binding domain"/>
    <property type="match status" value="2"/>
</dbReference>
<dbReference type="PANTHER" id="PTHR22912:SF151">
    <property type="entry name" value="DIHYDROLIPOYL DEHYDROGENASE, MITOCHONDRIAL"/>
    <property type="match status" value="1"/>
</dbReference>
<dbReference type="SUPFAM" id="SSF51905">
    <property type="entry name" value="FAD/NAD(P)-binding domain"/>
    <property type="match status" value="1"/>
</dbReference>
<dbReference type="OrthoDB" id="9800167at2"/>
<feature type="disulfide bond" description="Redox-active" evidence="6">
    <location>
        <begin position="46"/>
        <end position="51"/>
    </location>
</feature>
<feature type="domain" description="Pyridine nucleotide-disulphide oxidoreductase dimerisation" evidence="7">
    <location>
        <begin position="363"/>
        <end position="469"/>
    </location>
</feature>
<proteinExistence type="inferred from homology"/>
<evidence type="ECO:0000313" key="10">
    <source>
        <dbReference type="Proteomes" id="UP000181951"/>
    </source>
</evidence>
<keyword evidence="5" id="KW-0547">Nucleotide-binding</keyword>
<dbReference type="GO" id="GO:0006103">
    <property type="term" value="P:2-oxoglutarate metabolic process"/>
    <property type="evidence" value="ECO:0007669"/>
    <property type="project" value="TreeGrafter"/>
</dbReference>
<evidence type="ECO:0000313" key="9">
    <source>
        <dbReference type="EMBL" id="SEO96811.1"/>
    </source>
</evidence>
<dbReference type="PRINTS" id="PR00368">
    <property type="entry name" value="FADPNR"/>
</dbReference>
<dbReference type="InterPro" id="IPR016156">
    <property type="entry name" value="FAD/NAD-linked_Rdtase_dimer_sf"/>
</dbReference>
<feature type="domain" description="FAD/NAD(P)-binding" evidence="8">
    <location>
        <begin position="10"/>
        <end position="324"/>
    </location>
</feature>
<dbReference type="InterPro" id="IPR023753">
    <property type="entry name" value="FAD/NAD-binding_dom"/>
</dbReference>